<keyword evidence="2" id="KW-1003">Cell membrane</keyword>
<keyword evidence="4" id="KW-0547">Nucleotide-binding</keyword>
<evidence type="ECO:0000256" key="2">
    <source>
        <dbReference type="ARBA" id="ARBA00022475"/>
    </source>
</evidence>
<dbReference type="RefSeq" id="WP_132488678.1">
    <property type="nucleotide sequence ID" value="NZ_SMKW01000033.1"/>
</dbReference>
<name>A0A4R4YTV9_9PSEU</name>
<accession>A0A4R4YTV9</accession>
<evidence type="ECO:0000256" key="7">
    <source>
        <dbReference type="ARBA" id="ARBA00023136"/>
    </source>
</evidence>
<dbReference type="AlphaFoldDB" id="A0A4R4YTV9"/>
<evidence type="ECO:0000256" key="5">
    <source>
        <dbReference type="ARBA" id="ARBA00022989"/>
    </source>
</evidence>
<evidence type="ECO:0000256" key="6">
    <source>
        <dbReference type="ARBA" id="ARBA00023118"/>
    </source>
</evidence>
<proteinExistence type="predicted"/>
<dbReference type="GO" id="GO:0051607">
    <property type="term" value="P:defense response to virus"/>
    <property type="evidence" value="ECO:0007669"/>
    <property type="project" value="UniProtKB-KW"/>
</dbReference>
<keyword evidence="7 8" id="KW-0472">Membrane</keyword>
<dbReference type="InterPro" id="IPR043760">
    <property type="entry name" value="PycTM_dom"/>
</dbReference>
<evidence type="ECO:0000256" key="3">
    <source>
        <dbReference type="ARBA" id="ARBA00022692"/>
    </source>
</evidence>
<feature type="domain" description="Pycsar effector protein" evidence="9">
    <location>
        <begin position="8"/>
        <end position="162"/>
    </location>
</feature>
<evidence type="ECO:0000313" key="11">
    <source>
        <dbReference type="Proteomes" id="UP000294947"/>
    </source>
</evidence>
<keyword evidence="6" id="KW-0051">Antiviral defense</keyword>
<keyword evidence="11" id="KW-1185">Reference proteome</keyword>
<feature type="transmembrane region" description="Helical" evidence="8">
    <location>
        <begin position="142"/>
        <end position="163"/>
    </location>
</feature>
<sequence length="164" mass="17646">MEADPLGTAWKMHAALVEWTGKADLKASFSLTVQSVTLVLMGILTSSGRLAMGSGSGASQILLWAGFLLMAGGASCAAVTISPNLRKERRGPNKNDDFLFFGHLRTWEPGELEAVLRETDPLPALSRQLVVMSEIAWVKHRWVQWSFILAVVGAATLGVGAVVR</sequence>
<keyword evidence="5 8" id="KW-1133">Transmembrane helix</keyword>
<evidence type="ECO:0000313" key="10">
    <source>
        <dbReference type="EMBL" id="TDD47719.1"/>
    </source>
</evidence>
<protein>
    <recommendedName>
        <fullName evidence="9">Pycsar effector protein domain-containing protein</fullName>
    </recommendedName>
</protein>
<comment type="subcellular location">
    <subcellularLocation>
        <location evidence="1">Cell membrane</location>
    </subcellularLocation>
</comment>
<dbReference type="GO" id="GO:0000166">
    <property type="term" value="F:nucleotide binding"/>
    <property type="evidence" value="ECO:0007669"/>
    <property type="project" value="UniProtKB-KW"/>
</dbReference>
<dbReference type="GO" id="GO:0005886">
    <property type="term" value="C:plasma membrane"/>
    <property type="evidence" value="ECO:0007669"/>
    <property type="project" value="UniProtKB-SubCell"/>
</dbReference>
<dbReference type="EMBL" id="SMKW01000033">
    <property type="protein sequence ID" value="TDD47719.1"/>
    <property type="molecule type" value="Genomic_DNA"/>
</dbReference>
<evidence type="ECO:0000259" key="9">
    <source>
        <dbReference type="Pfam" id="PF18967"/>
    </source>
</evidence>
<feature type="transmembrane region" description="Helical" evidence="8">
    <location>
        <begin position="29"/>
        <end position="50"/>
    </location>
</feature>
<comment type="caution">
    <text evidence="10">The sequence shown here is derived from an EMBL/GenBank/DDBJ whole genome shotgun (WGS) entry which is preliminary data.</text>
</comment>
<keyword evidence="3 8" id="KW-0812">Transmembrane</keyword>
<evidence type="ECO:0000256" key="4">
    <source>
        <dbReference type="ARBA" id="ARBA00022741"/>
    </source>
</evidence>
<feature type="transmembrane region" description="Helical" evidence="8">
    <location>
        <begin position="62"/>
        <end position="81"/>
    </location>
</feature>
<gene>
    <name evidence="10" type="ORF">E1288_23940</name>
</gene>
<evidence type="ECO:0000256" key="8">
    <source>
        <dbReference type="SAM" id="Phobius"/>
    </source>
</evidence>
<evidence type="ECO:0000256" key="1">
    <source>
        <dbReference type="ARBA" id="ARBA00004236"/>
    </source>
</evidence>
<dbReference type="Pfam" id="PF18967">
    <property type="entry name" value="PycTM"/>
    <property type="match status" value="1"/>
</dbReference>
<reference evidence="10 11" key="1">
    <citation type="submission" date="2019-03" db="EMBL/GenBank/DDBJ databases">
        <title>Draft genome sequences of novel Actinobacteria.</title>
        <authorList>
            <person name="Sahin N."/>
            <person name="Ay H."/>
            <person name="Saygin H."/>
        </authorList>
    </citation>
    <scope>NUCLEOTIDE SEQUENCE [LARGE SCALE GENOMIC DNA]</scope>
    <source>
        <strain evidence="10 11">7K502</strain>
    </source>
</reference>
<organism evidence="10 11">
    <name type="scientific">Saccharopolyspora elongata</name>
    <dbReference type="NCBI Taxonomy" id="2530387"/>
    <lineage>
        <taxon>Bacteria</taxon>
        <taxon>Bacillati</taxon>
        <taxon>Actinomycetota</taxon>
        <taxon>Actinomycetes</taxon>
        <taxon>Pseudonocardiales</taxon>
        <taxon>Pseudonocardiaceae</taxon>
        <taxon>Saccharopolyspora</taxon>
    </lineage>
</organism>
<dbReference type="OrthoDB" id="3397489at2"/>
<dbReference type="Proteomes" id="UP000294947">
    <property type="component" value="Unassembled WGS sequence"/>
</dbReference>